<evidence type="ECO:0000313" key="3">
    <source>
        <dbReference type="Proteomes" id="UP000886523"/>
    </source>
</evidence>
<accession>A0A9P6E204</accession>
<dbReference type="EMBL" id="MU128918">
    <property type="protein sequence ID" value="KAF9519415.1"/>
    <property type="molecule type" value="Genomic_DNA"/>
</dbReference>
<sequence>MSPVECGTSGIVGFPPPETSHGFRPLKKRGPNLLQEREFTDEGKASTTDTGFSLVDGGKSFMRPGAVVPKSYGFYVTECKASEKNYKPFLLEEECGTPIAPDYSYLSLRLPLADRVHIYSLIRRLHWAGFVQVSMSPRNILVQPGPLHAPHAERTMENPSYRIIDFGRECSRGRELGEKMPENFFRFQSDTRPVPR</sequence>
<dbReference type="AlphaFoldDB" id="A0A9P6E204"/>
<reference evidence="2" key="1">
    <citation type="journal article" date="2020" name="Nat. Commun.">
        <title>Large-scale genome sequencing of mycorrhizal fungi provides insights into the early evolution of symbiotic traits.</title>
        <authorList>
            <person name="Miyauchi S."/>
            <person name="Kiss E."/>
            <person name="Kuo A."/>
            <person name="Drula E."/>
            <person name="Kohler A."/>
            <person name="Sanchez-Garcia M."/>
            <person name="Morin E."/>
            <person name="Andreopoulos B."/>
            <person name="Barry K.W."/>
            <person name="Bonito G."/>
            <person name="Buee M."/>
            <person name="Carver A."/>
            <person name="Chen C."/>
            <person name="Cichocki N."/>
            <person name="Clum A."/>
            <person name="Culley D."/>
            <person name="Crous P.W."/>
            <person name="Fauchery L."/>
            <person name="Girlanda M."/>
            <person name="Hayes R.D."/>
            <person name="Keri Z."/>
            <person name="LaButti K."/>
            <person name="Lipzen A."/>
            <person name="Lombard V."/>
            <person name="Magnuson J."/>
            <person name="Maillard F."/>
            <person name="Murat C."/>
            <person name="Nolan M."/>
            <person name="Ohm R.A."/>
            <person name="Pangilinan J."/>
            <person name="Pereira M.F."/>
            <person name="Perotto S."/>
            <person name="Peter M."/>
            <person name="Pfister S."/>
            <person name="Riley R."/>
            <person name="Sitrit Y."/>
            <person name="Stielow J.B."/>
            <person name="Szollosi G."/>
            <person name="Zifcakova L."/>
            <person name="Stursova M."/>
            <person name="Spatafora J.W."/>
            <person name="Tedersoo L."/>
            <person name="Vaario L.M."/>
            <person name="Yamada A."/>
            <person name="Yan M."/>
            <person name="Wang P."/>
            <person name="Xu J."/>
            <person name="Bruns T."/>
            <person name="Baldrian P."/>
            <person name="Vilgalys R."/>
            <person name="Dunand C."/>
            <person name="Henrissat B."/>
            <person name="Grigoriev I.V."/>
            <person name="Hibbett D."/>
            <person name="Nagy L.G."/>
            <person name="Martin F.M."/>
        </authorList>
    </citation>
    <scope>NUCLEOTIDE SEQUENCE</scope>
    <source>
        <strain evidence="2">UP504</strain>
    </source>
</reference>
<keyword evidence="3" id="KW-1185">Reference proteome</keyword>
<evidence type="ECO:0000313" key="2">
    <source>
        <dbReference type="EMBL" id="KAF9519415.1"/>
    </source>
</evidence>
<feature type="region of interest" description="Disordered" evidence="1">
    <location>
        <begin position="1"/>
        <end position="27"/>
    </location>
</feature>
<gene>
    <name evidence="2" type="ORF">BS47DRAFT_1388229</name>
</gene>
<proteinExistence type="predicted"/>
<evidence type="ECO:0000256" key="1">
    <source>
        <dbReference type="SAM" id="MobiDB-lite"/>
    </source>
</evidence>
<organism evidence="2 3">
    <name type="scientific">Hydnum rufescens UP504</name>
    <dbReference type="NCBI Taxonomy" id="1448309"/>
    <lineage>
        <taxon>Eukaryota</taxon>
        <taxon>Fungi</taxon>
        <taxon>Dikarya</taxon>
        <taxon>Basidiomycota</taxon>
        <taxon>Agaricomycotina</taxon>
        <taxon>Agaricomycetes</taxon>
        <taxon>Cantharellales</taxon>
        <taxon>Hydnaceae</taxon>
        <taxon>Hydnum</taxon>
    </lineage>
</organism>
<dbReference type="Proteomes" id="UP000886523">
    <property type="component" value="Unassembled WGS sequence"/>
</dbReference>
<protein>
    <recommendedName>
        <fullName evidence="4">Protein kinase domain-containing protein</fullName>
    </recommendedName>
</protein>
<comment type="caution">
    <text evidence="2">The sequence shown here is derived from an EMBL/GenBank/DDBJ whole genome shotgun (WGS) entry which is preliminary data.</text>
</comment>
<name>A0A9P6E204_9AGAM</name>
<dbReference type="OrthoDB" id="5327923at2759"/>
<evidence type="ECO:0008006" key="4">
    <source>
        <dbReference type="Google" id="ProtNLM"/>
    </source>
</evidence>